<dbReference type="EMBL" id="AQHW01000017">
    <property type="protein sequence ID" value="KKB54091.1"/>
    <property type="molecule type" value="Genomic_DNA"/>
</dbReference>
<dbReference type="Gene3D" id="3.40.960.10">
    <property type="entry name" value="VSR Endonuclease"/>
    <property type="match status" value="1"/>
</dbReference>
<proteinExistence type="predicted"/>
<dbReference type="AlphaFoldDB" id="A0A0F5J887"/>
<protein>
    <recommendedName>
        <fullName evidence="3">DUF559 domain-containing protein</fullName>
    </recommendedName>
</protein>
<dbReference type="HOGENOM" id="CLU_140153_1_0_10"/>
<dbReference type="Proteomes" id="UP000033035">
    <property type="component" value="Unassembled WGS sequence"/>
</dbReference>
<name>A0A0F5J887_9BACT</name>
<sequence length="115" mass="13254">MTTETYSPLSVLIRKHTGEDVVAEYRFHPSRDWRFDFAIPARRVAIEVEGGAFNGGRHIRPEGYLRDMEKYNEAAVSGWCVIRVLPAELLMLKTVRLIIRAIIKNKSCQDHQEPD</sequence>
<evidence type="ECO:0008006" key="3">
    <source>
        <dbReference type="Google" id="ProtNLM"/>
    </source>
</evidence>
<dbReference type="RefSeq" id="WP_225608017.1">
    <property type="nucleotide sequence ID" value="NZ_AUAE01000010.1"/>
</dbReference>
<dbReference type="STRING" id="1203610.HMPREF1536_03672"/>
<evidence type="ECO:0000313" key="2">
    <source>
        <dbReference type="Proteomes" id="UP000033035"/>
    </source>
</evidence>
<comment type="caution">
    <text evidence="1">The sequence shown here is derived from an EMBL/GenBank/DDBJ whole genome shotgun (WGS) entry which is preliminary data.</text>
</comment>
<reference evidence="1 2" key="1">
    <citation type="submission" date="2013-04" db="EMBL/GenBank/DDBJ databases">
        <title>The Genome Sequence of Parabacteroides gordonii DSM 23371.</title>
        <authorList>
            <consortium name="The Broad Institute Genomics Platform"/>
            <person name="Earl A."/>
            <person name="Ward D."/>
            <person name="Feldgarden M."/>
            <person name="Gevers D."/>
            <person name="Martens E."/>
            <person name="Sakamoto M."/>
            <person name="Benno Y."/>
            <person name="Suzuki N."/>
            <person name="Matsunaga N."/>
            <person name="Koshihara K."/>
            <person name="Seki M."/>
            <person name="Komiya H."/>
            <person name="Walker B."/>
            <person name="Young S."/>
            <person name="Zeng Q."/>
            <person name="Gargeya S."/>
            <person name="Fitzgerald M."/>
            <person name="Haas B."/>
            <person name="Abouelleil A."/>
            <person name="Allen A.W."/>
            <person name="Alvarado L."/>
            <person name="Arachchi H.M."/>
            <person name="Berlin A.M."/>
            <person name="Chapman S.B."/>
            <person name="Gainer-Dewar J."/>
            <person name="Goldberg J."/>
            <person name="Griggs A."/>
            <person name="Gujja S."/>
            <person name="Hansen M."/>
            <person name="Howarth C."/>
            <person name="Imamovic A."/>
            <person name="Ireland A."/>
            <person name="Larimer J."/>
            <person name="McCowan C."/>
            <person name="Murphy C."/>
            <person name="Pearson M."/>
            <person name="Poon T.W."/>
            <person name="Priest M."/>
            <person name="Roberts A."/>
            <person name="Saif S."/>
            <person name="Shea T."/>
            <person name="Sisk P."/>
            <person name="Sykes S."/>
            <person name="Wortman J."/>
            <person name="Nusbaum C."/>
            <person name="Birren B."/>
        </authorList>
    </citation>
    <scope>NUCLEOTIDE SEQUENCE [LARGE SCALE GENOMIC DNA]</scope>
    <source>
        <strain evidence="1 2">MS-1</strain>
    </source>
</reference>
<keyword evidence="2" id="KW-1185">Reference proteome</keyword>
<organism evidence="1 2">
    <name type="scientific">Parabacteroides gordonii MS-1 = DSM 23371</name>
    <dbReference type="NCBI Taxonomy" id="1203610"/>
    <lineage>
        <taxon>Bacteria</taxon>
        <taxon>Pseudomonadati</taxon>
        <taxon>Bacteroidota</taxon>
        <taxon>Bacteroidia</taxon>
        <taxon>Bacteroidales</taxon>
        <taxon>Tannerellaceae</taxon>
        <taxon>Parabacteroides</taxon>
    </lineage>
</organism>
<gene>
    <name evidence="1" type="ORF">HMPREF1536_03672</name>
</gene>
<accession>A0A0F5J887</accession>
<evidence type="ECO:0000313" key="1">
    <source>
        <dbReference type="EMBL" id="KKB54091.1"/>
    </source>
</evidence>